<proteinExistence type="predicted"/>
<comment type="caution">
    <text evidence="1">The sequence shown here is derived from an EMBL/GenBank/DDBJ whole genome shotgun (WGS) entry which is preliminary data.</text>
</comment>
<accession>A0A811UXC8</accession>
<evidence type="ECO:0000313" key="1">
    <source>
        <dbReference type="EMBL" id="CAD7003324.1"/>
    </source>
</evidence>
<dbReference type="EMBL" id="CAJHJT010000034">
    <property type="protein sequence ID" value="CAD7003324.1"/>
    <property type="molecule type" value="Genomic_DNA"/>
</dbReference>
<dbReference type="AlphaFoldDB" id="A0A811UXC8"/>
<keyword evidence="2" id="KW-1185">Reference proteome</keyword>
<protein>
    <submittedName>
        <fullName evidence="1">(Mediterranean fruit fly) hypothetical protein</fullName>
    </submittedName>
</protein>
<gene>
    <name evidence="1" type="ORF">CCAP1982_LOCUS11785</name>
</gene>
<name>A0A811UXC8_CERCA</name>
<sequence length="177" mass="20270">MRRFRGIPEDTSFVCQPTHTLAHRQLDLPQHQHRSASHPAIQPSIHLAIHSSIHRVPTAGLSARTCAMRPFASNIKYVVCWNDRCNDYGFSISISIGININCNTTEVTITTITFVMKTVTKKSIRSSEDINELQFGLQIQTYISNSTKSINPTHIQYQFLLKWFLHWQSIIGSLEYR</sequence>
<dbReference type="Proteomes" id="UP000606786">
    <property type="component" value="Unassembled WGS sequence"/>
</dbReference>
<reference evidence="1" key="1">
    <citation type="submission" date="2020-11" db="EMBL/GenBank/DDBJ databases">
        <authorList>
            <person name="Whitehead M."/>
        </authorList>
    </citation>
    <scope>NUCLEOTIDE SEQUENCE</scope>
    <source>
        <strain evidence="1">EGII</strain>
    </source>
</reference>
<evidence type="ECO:0000313" key="2">
    <source>
        <dbReference type="Proteomes" id="UP000606786"/>
    </source>
</evidence>
<organism evidence="1 2">
    <name type="scientific">Ceratitis capitata</name>
    <name type="common">Mediterranean fruit fly</name>
    <name type="synonym">Tephritis capitata</name>
    <dbReference type="NCBI Taxonomy" id="7213"/>
    <lineage>
        <taxon>Eukaryota</taxon>
        <taxon>Metazoa</taxon>
        <taxon>Ecdysozoa</taxon>
        <taxon>Arthropoda</taxon>
        <taxon>Hexapoda</taxon>
        <taxon>Insecta</taxon>
        <taxon>Pterygota</taxon>
        <taxon>Neoptera</taxon>
        <taxon>Endopterygota</taxon>
        <taxon>Diptera</taxon>
        <taxon>Brachycera</taxon>
        <taxon>Muscomorpha</taxon>
        <taxon>Tephritoidea</taxon>
        <taxon>Tephritidae</taxon>
        <taxon>Ceratitis</taxon>
        <taxon>Ceratitis</taxon>
    </lineage>
</organism>